<keyword evidence="1" id="KW-1185">Reference proteome</keyword>
<proteinExistence type="predicted"/>
<accession>A0ABM0Y1X5</accession>
<reference evidence="2" key="2">
    <citation type="submission" date="2025-08" db="UniProtKB">
        <authorList>
            <consortium name="RefSeq"/>
        </authorList>
    </citation>
    <scope>IDENTIFICATION</scope>
    <source>
        <tissue evidence="2">Leaf</tissue>
    </source>
</reference>
<dbReference type="RefSeq" id="XP_010494223.1">
    <property type="nucleotide sequence ID" value="XM_010495921.2"/>
</dbReference>
<gene>
    <name evidence="2" type="primary">LOC104771407</name>
</gene>
<evidence type="ECO:0000313" key="1">
    <source>
        <dbReference type="Proteomes" id="UP000694864"/>
    </source>
</evidence>
<reference evidence="1" key="1">
    <citation type="journal article" date="2014" name="Nat. Commun.">
        <title>The emerging biofuel crop Camelina sativa retains a highly undifferentiated hexaploid genome structure.</title>
        <authorList>
            <person name="Kagale S."/>
            <person name="Koh C."/>
            <person name="Nixon J."/>
            <person name="Bollina V."/>
            <person name="Clarke W.E."/>
            <person name="Tuteja R."/>
            <person name="Spillane C."/>
            <person name="Robinson S.J."/>
            <person name="Links M.G."/>
            <person name="Clarke C."/>
            <person name="Higgins E.E."/>
            <person name="Huebert T."/>
            <person name="Sharpe A.G."/>
            <person name="Parkin I.A."/>
        </authorList>
    </citation>
    <scope>NUCLEOTIDE SEQUENCE [LARGE SCALE GENOMIC DNA]</scope>
    <source>
        <strain evidence="1">cv. DH55</strain>
    </source>
</reference>
<name>A0ABM0Y1X5_CAMSA</name>
<protein>
    <submittedName>
        <fullName evidence="2">MADS-box transcription factor PHERES 2-like</fullName>
    </submittedName>
</protein>
<dbReference type="Proteomes" id="UP000694864">
    <property type="component" value="Chromosome 20"/>
</dbReference>
<evidence type="ECO:0000313" key="2">
    <source>
        <dbReference type="RefSeq" id="XP_010494223.1"/>
    </source>
</evidence>
<dbReference type="GeneID" id="104771407"/>
<organism evidence="1 2">
    <name type="scientific">Camelina sativa</name>
    <name type="common">False flax</name>
    <name type="synonym">Myagrum sativum</name>
    <dbReference type="NCBI Taxonomy" id="90675"/>
    <lineage>
        <taxon>Eukaryota</taxon>
        <taxon>Viridiplantae</taxon>
        <taxon>Streptophyta</taxon>
        <taxon>Embryophyta</taxon>
        <taxon>Tracheophyta</taxon>
        <taxon>Spermatophyta</taxon>
        <taxon>Magnoliopsida</taxon>
        <taxon>eudicotyledons</taxon>
        <taxon>Gunneridae</taxon>
        <taxon>Pentapetalae</taxon>
        <taxon>rosids</taxon>
        <taxon>malvids</taxon>
        <taxon>Brassicales</taxon>
        <taxon>Brassicaceae</taxon>
        <taxon>Camelineae</taxon>
        <taxon>Camelina</taxon>
    </lineage>
</organism>
<sequence>MWGCLKGKIDVHKLGEKDMRDLSSIINGVVVRVGYFDHEKQNQNQKELSQPQNELLNNFNMNVDLDLNLKSKQNMILDLDQISNVEKDEDIPSMEGSHHKPETVCLATTVADVCAPTNTNNLNS</sequence>